<feature type="domain" description="Phosphotyrosine protein phosphatase I" evidence="5">
    <location>
        <begin position="3"/>
        <end position="193"/>
    </location>
</feature>
<dbReference type="AlphaFoldDB" id="A0A2A9DWC2"/>
<evidence type="ECO:0000256" key="1">
    <source>
        <dbReference type="ARBA" id="ARBA00011063"/>
    </source>
</evidence>
<dbReference type="InterPro" id="IPR050438">
    <property type="entry name" value="LMW_PTPase"/>
</dbReference>
<dbReference type="SUPFAM" id="SSF52788">
    <property type="entry name" value="Phosphotyrosine protein phosphatases I"/>
    <property type="match status" value="1"/>
</dbReference>
<comment type="caution">
    <text evidence="6">The sequence shown here is derived from an EMBL/GenBank/DDBJ whole genome shotgun (WGS) entry which is preliminary data.</text>
</comment>
<evidence type="ECO:0000256" key="4">
    <source>
        <dbReference type="PIRSR" id="PIRSR617867-1"/>
    </source>
</evidence>
<feature type="active site" description="Nucleophile" evidence="4">
    <location>
        <position position="9"/>
    </location>
</feature>
<comment type="similarity">
    <text evidence="1">Belongs to the low molecular weight phosphotyrosine protein phosphatase family.</text>
</comment>
<keyword evidence="2" id="KW-0378">Hydrolase</keyword>
<keyword evidence="3" id="KW-0904">Protein phosphatase</keyword>
<dbReference type="RefSeq" id="WP_098407092.1">
    <property type="nucleotide sequence ID" value="NZ_PDJE01000001.1"/>
</dbReference>
<evidence type="ECO:0000313" key="7">
    <source>
        <dbReference type="Proteomes" id="UP000221369"/>
    </source>
</evidence>
<evidence type="ECO:0000259" key="5">
    <source>
        <dbReference type="SMART" id="SM00226"/>
    </source>
</evidence>
<dbReference type="InterPro" id="IPR017867">
    <property type="entry name" value="Tyr_phospatase_low_mol_wt"/>
</dbReference>
<dbReference type="PANTHER" id="PTHR11717">
    <property type="entry name" value="LOW MOLECULAR WEIGHT PROTEIN TYROSINE PHOSPHATASE"/>
    <property type="match status" value="1"/>
</dbReference>
<name>A0A2A9DWC2_9MICO</name>
<proteinExistence type="inferred from homology"/>
<dbReference type="Pfam" id="PF01451">
    <property type="entry name" value="LMWPc"/>
    <property type="match status" value="1"/>
</dbReference>
<dbReference type="InterPro" id="IPR036196">
    <property type="entry name" value="Ptyr_pPase_sf"/>
</dbReference>
<evidence type="ECO:0000313" key="6">
    <source>
        <dbReference type="EMBL" id="PFG30666.1"/>
    </source>
</evidence>
<dbReference type="PANTHER" id="PTHR11717:SF31">
    <property type="entry name" value="LOW MOLECULAR WEIGHT PROTEIN-TYROSINE-PHOSPHATASE ETP-RELATED"/>
    <property type="match status" value="1"/>
</dbReference>
<dbReference type="EMBL" id="PDJE01000001">
    <property type="protein sequence ID" value="PFG30666.1"/>
    <property type="molecule type" value="Genomic_DNA"/>
</dbReference>
<accession>A0A2A9DWC2</accession>
<evidence type="ECO:0000256" key="3">
    <source>
        <dbReference type="ARBA" id="ARBA00022912"/>
    </source>
</evidence>
<feature type="active site" evidence="4">
    <location>
        <position position="15"/>
    </location>
</feature>
<keyword evidence="7" id="KW-1185">Reference proteome</keyword>
<dbReference type="PRINTS" id="PR00719">
    <property type="entry name" value="LMWPTPASE"/>
</dbReference>
<gene>
    <name evidence="6" type="ORF">ATJ78_1601</name>
</gene>
<protein>
    <submittedName>
        <fullName evidence="6">Protein-tyrosine phosphatase</fullName>
    </submittedName>
</protein>
<reference evidence="6 7" key="1">
    <citation type="submission" date="2017-10" db="EMBL/GenBank/DDBJ databases">
        <title>Sequencing the genomes of 1000 actinobacteria strains.</title>
        <authorList>
            <person name="Klenk H.-P."/>
        </authorList>
    </citation>
    <scope>NUCLEOTIDE SEQUENCE [LARGE SCALE GENOMIC DNA]</scope>
    <source>
        <strain evidence="6 7">DSM 21798</strain>
    </source>
</reference>
<sequence length="201" mass="21923">MTIQVLTVCSGNICRSPMAEQLLRARLSDDDKLAFSSAGTVALSGAPMDERAAQLATEHGSVDAEQQIARELSLEMVRDADLILAMARDHRRAIVEALPRAVRKTFTIREFARIVSSLNVDELTLAMEQAGTDASARFEAAIQLAAGERGMFPSDEPSDDDVVDPYRRDDATYRTSTDQLIPAVNATAEFLGRVLKADSEH</sequence>
<dbReference type="Proteomes" id="UP000221369">
    <property type="component" value="Unassembled WGS sequence"/>
</dbReference>
<dbReference type="Gene3D" id="3.40.50.2300">
    <property type="match status" value="1"/>
</dbReference>
<dbReference type="InterPro" id="IPR023485">
    <property type="entry name" value="Ptyr_pPase"/>
</dbReference>
<organism evidence="6 7">
    <name type="scientific">Paramicrobacterium agarici</name>
    <dbReference type="NCBI Taxonomy" id="630514"/>
    <lineage>
        <taxon>Bacteria</taxon>
        <taxon>Bacillati</taxon>
        <taxon>Actinomycetota</taxon>
        <taxon>Actinomycetes</taxon>
        <taxon>Micrococcales</taxon>
        <taxon>Microbacteriaceae</taxon>
        <taxon>Paramicrobacterium</taxon>
    </lineage>
</organism>
<evidence type="ECO:0000256" key="2">
    <source>
        <dbReference type="ARBA" id="ARBA00022801"/>
    </source>
</evidence>
<dbReference type="SMART" id="SM00226">
    <property type="entry name" value="LMWPc"/>
    <property type="match status" value="1"/>
</dbReference>
<dbReference type="GO" id="GO:0004725">
    <property type="term" value="F:protein tyrosine phosphatase activity"/>
    <property type="evidence" value="ECO:0007669"/>
    <property type="project" value="InterPro"/>
</dbReference>